<reference evidence="1 2" key="1">
    <citation type="submission" date="2024-03" db="EMBL/GenBank/DDBJ databases">
        <authorList>
            <consortium name="ELIXIR-Norway"/>
            <consortium name="Elixir Norway"/>
        </authorList>
    </citation>
    <scope>NUCLEOTIDE SEQUENCE [LARGE SCALE GENOMIC DNA]</scope>
</reference>
<dbReference type="Proteomes" id="UP001497522">
    <property type="component" value="Chromosome 2"/>
</dbReference>
<protein>
    <submittedName>
        <fullName evidence="1">Uncharacterized protein</fullName>
    </submittedName>
</protein>
<accession>A0ABP1BB84</accession>
<sequence>MSFPYLQQQQQTKKLPATNMVRPSGATGLLLEPEPVVLILSLCYEPASGATRAGTGCCDIEFVILATLWRNQPATGTRTCCALILS</sequence>
<keyword evidence="2" id="KW-1185">Reference proteome</keyword>
<evidence type="ECO:0000313" key="2">
    <source>
        <dbReference type="Proteomes" id="UP001497522"/>
    </source>
</evidence>
<proteinExistence type="predicted"/>
<gene>
    <name evidence="1" type="ORF">CSSPJE1EN2_LOCUS14987</name>
</gene>
<evidence type="ECO:0000313" key="1">
    <source>
        <dbReference type="EMBL" id="CAK9872390.1"/>
    </source>
</evidence>
<organism evidence="1 2">
    <name type="scientific">Sphagnum jensenii</name>
    <dbReference type="NCBI Taxonomy" id="128206"/>
    <lineage>
        <taxon>Eukaryota</taxon>
        <taxon>Viridiplantae</taxon>
        <taxon>Streptophyta</taxon>
        <taxon>Embryophyta</taxon>
        <taxon>Bryophyta</taxon>
        <taxon>Sphagnophytina</taxon>
        <taxon>Sphagnopsida</taxon>
        <taxon>Sphagnales</taxon>
        <taxon>Sphagnaceae</taxon>
        <taxon>Sphagnum</taxon>
    </lineage>
</organism>
<name>A0ABP1BB84_9BRYO</name>
<dbReference type="EMBL" id="OZ023703">
    <property type="protein sequence ID" value="CAK9872390.1"/>
    <property type="molecule type" value="Genomic_DNA"/>
</dbReference>